<comment type="function">
    <text evidence="11">Part of the high-affinity ATP-driven potassium transport (or Kdp) system, which catalyzes the hydrolysis of ATP coupled with the electrogenic transport of potassium into the cytoplasm. This subunit acts as a catalytic chaperone that increases the ATP-binding affinity of the ATP-hydrolyzing subunit KdpB by the formation of a transient KdpB/KdpC/ATP ternary complex.</text>
</comment>
<keyword evidence="4 11" id="KW-0812">Transmembrane</keyword>
<gene>
    <name evidence="11 12" type="primary">kdpC</name>
    <name evidence="12" type="ORF">FVW20_05480</name>
</gene>
<evidence type="ECO:0000256" key="6">
    <source>
        <dbReference type="ARBA" id="ARBA00022840"/>
    </source>
</evidence>
<evidence type="ECO:0000256" key="4">
    <source>
        <dbReference type="ARBA" id="ARBA00022692"/>
    </source>
</evidence>
<keyword evidence="2 11" id="KW-1003">Cell membrane</keyword>
<evidence type="ECO:0000256" key="3">
    <source>
        <dbReference type="ARBA" id="ARBA00022538"/>
    </source>
</evidence>
<evidence type="ECO:0000256" key="10">
    <source>
        <dbReference type="ARBA" id="ARBA00023136"/>
    </source>
</evidence>
<comment type="caution">
    <text evidence="12">The sequence shown here is derived from an EMBL/GenBank/DDBJ whole genome shotgun (WGS) entry which is preliminary data.</text>
</comment>
<dbReference type="EMBL" id="VRYY01000116">
    <property type="protein sequence ID" value="MBG3876494.1"/>
    <property type="molecule type" value="Genomic_DNA"/>
</dbReference>
<comment type="subcellular location">
    <subcellularLocation>
        <location evidence="11">Cell membrane</location>
        <topology evidence="11">Single-pass membrane protein</topology>
    </subcellularLocation>
</comment>
<keyword evidence="8 11" id="KW-1133">Transmembrane helix</keyword>
<name>A0ABS0J264_9BACT</name>
<keyword evidence="5 11" id="KW-0547">Nucleotide-binding</keyword>
<dbReference type="Pfam" id="PF02669">
    <property type="entry name" value="KdpC"/>
    <property type="match status" value="1"/>
</dbReference>
<keyword evidence="10 11" id="KW-0472">Membrane</keyword>
<keyword evidence="9 11" id="KW-0406">Ion transport</keyword>
<accession>A0ABS0J264</accession>
<evidence type="ECO:0000313" key="13">
    <source>
        <dbReference type="Proteomes" id="UP001194469"/>
    </source>
</evidence>
<dbReference type="HAMAP" id="MF_00276">
    <property type="entry name" value="KdpC"/>
    <property type="match status" value="1"/>
</dbReference>
<evidence type="ECO:0000256" key="2">
    <source>
        <dbReference type="ARBA" id="ARBA00022475"/>
    </source>
</evidence>
<dbReference type="NCBIfam" id="TIGR00681">
    <property type="entry name" value="kdpC"/>
    <property type="match status" value="1"/>
</dbReference>
<dbReference type="RefSeq" id="WP_196608632.1">
    <property type="nucleotide sequence ID" value="NZ_VRYY01000116.1"/>
</dbReference>
<reference evidence="12 13" key="1">
    <citation type="submission" date="2019-08" db="EMBL/GenBank/DDBJ databases">
        <authorList>
            <person name="Luo N."/>
        </authorList>
    </citation>
    <scope>NUCLEOTIDE SEQUENCE [LARGE SCALE GENOMIC DNA]</scope>
    <source>
        <strain evidence="12 13">NCIMB 9442</strain>
    </source>
</reference>
<evidence type="ECO:0000256" key="1">
    <source>
        <dbReference type="ARBA" id="ARBA00022448"/>
    </source>
</evidence>
<proteinExistence type="inferred from homology"/>
<comment type="subunit">
    <text evidence="11">The system is composed of three essential subunits: KdpA, KdpB and KdpC.</text>
</comment>
<evidence type="ECO:0000256" key="8">
    <source>
        <dbReference type="ARBA" id="ARBA00022989"/>
    </source>
</evidence>
<keyword evidence="3 11" id="KW-0633">Potassium transport</keyword>
<evidence type="ECO:0000256" key="11">
    <source>
        <dbReference type="HAMAP-Rule" id="MF_00276"/>
    </source>
</evidence>
<comment type="similarity">
    <text evidence="11">Belongs to the KdpC family.</text>
</comment>
<evidence type="ECO:0000256" key="9">
    <source>
        <dbReference type="ARBA" id="ARBA00023065"/>
    </source>
</evidence>
<keyword evidence="13" id="KW-1185">Reference proteome</keyword>
<dbReference type="InterPro" id="IPR003820">
    <property type="entry name" value="KdpC"/>
</dbReference>
<keyword evidence="1 11" id="KW-0813">Transport</keyword>
<dbReference type="NCBIfam" id="NF001454">
    <property type="entry name" value="PRK00315.1"/>
    <property type="match status" value="1"/>
</dbReference>
<dbReference type="Proteomes" id="UP001194469">
    <property type="component" value="Unassembled WGS sequence"/>
</dbReference>
<dbReference type="PANTHER" id="PTHR30042">
    <property type="entry name" value="POTASSIUM-TRANSPORTING ATPASE C CHAIN"/>
    <property type="match status" value="1"/>
</dbReference>
<dbReference type="PIRSF" id="PIRSF001296">
    <property type="entry name" value="K_ATPase_KdpC"/>
    <property type="match status" value="1"/>
</dbReference>
<evidence type="ECO:0000256" key="7">
    <source>
        <dbReference type="ARBA" id="ARBA00022958"/>
    </source>
</evidence>
<dbReference type="PANTHER" id="PTHR30042:SF2">
    <property type="entry name" value="POTASSIUM-TRANSPORTING ATPASE KDPC SUBUNIT"/>
    <property type="match status" value="1"/>
</dbReference>
<protein>
    <recommendedName>
        <fullName evidence="11">Potassium-transporting ATPase KdpC subunit</fullName>
    </recommendedName>
    <alternativeName>
        <fullName evidence="11">ATP phosphohydrolase [potassium-transporting] C chain</fullName>
    </alternativeName>
    <alternativeName>
        <fullName evidence="11">Potassium-binding and translocating subunit C</fullName>
    </alternativeName>
    <alternativeName>
        <fullName evidence="11">Potassium-translocating ATPase C chain</fullName>
    </alternativeName>
</protein>
<evidence type="ECO:0000313" key="12">
    <source>
        <dbReference type="EMBL" id="MBG3876494.1"/>
    </source>
</evidence>
<keyword evidence="6 11" id="KW-0067">ATP-binding</keyword>
<sequence>MIALVRQSLVVTLLLATVLCGAYPVLVTGAAQALMPHKANGSPVLAGGRVTGSELIGQLFSEAGYFHGRLSAAGETGYDASASGGSNLGPTSQKLADRMQADAAALRAENPGWTAPLPADMVTASGSGLDPHVSPEGARMQVARVAAARGLSMQAVAELVEAHVEGPQLALFGEPRVNVLRLNLALNALAGGGAEGN</sequence>
<evidence type="ECO:0000256" key="5">
    <source>
        <dbReference type="ARBA" id="ARBA00022741"/>
    </source>
</evidence>
<organism evidence="12 13">
    <name type="scientific">Nitratidesulfovibrio oxamicus</name>
    <dbReference type="NCBI Taxonomy" id="32016"/>
    <lineage>
        <taxon>Bacteria</taxon>
        <taxon>Pseudomonadati</taxon>
        <taxon>Thermodesulfobacteriota</taxon>
        <taxon>Desulfovibrionia</taxon>
        <taxon>Desulfovibrionales</taxon>
        <taxon>Desulfovibrionaceae</taxon>
        <taxon>Nitratidesulfovibrio</taxon>
    </lineage>
</organism>
<keyword evidence="7 11" id="KW-0630">Potassium</keyword>